<comment type="caution">
    <text evidence="9">The sequence shown here is derived from an EMBL/GenBank/DDBJ whole genome shotgun (WGS) entry which is preliminary data.</text>
</comment>
<reference evidence="9 10" key="1">
    <citation type="journal article" date="2017" name="Nature">
        <title>Atmospheric trace gases support primary production in Antarctic desert surface soil.</title>
        <authorList>
            <person name="Ji M."/>
            <person name="Greening C."/>
            <person name="Vanwonterghem I."/>
            <person name="Carere C.R."/>
            <person name="Bay S.K."/>
            <person name="Steen J.A."/>
            <person name="Montgomery K."/>
            <person name="Lines T."/>
            <person name="Beardall J."/>
            <person name="van Dorst J."/>
            <person name="Snape I."/>
            <person name="Stott M.B."/>
            <person name="Hugenholtz P."/>
            <person name="Ferrari B.C."/>
        </authorList>
    </citation>
    <scope>NUCLEOTIDE SEQUENCE [LARGE SCALE GENOMIC DNA]</scope>
    <source>
        <strain evidence="9">RRmetagenome_bin12</strain>
    </source>
</reference>
<proteinExistence type="predicted"/>
<evidence type="ECO:0000256" key="4">
    <source>
        <dbReference type="ARBA" id="ARBA00022801"/>
    </source>
</evidence>
<dbReference type="RefSeq" id="WP_337314072.1">
    <property type="nucleotide sequence ID" value="NZ_JAEKNS010000151.1"/>
</dbReference>
<reference evidence="9" key="2">
    <citation type="submission" date="2018-05" db="EMBL/GenBank/DDBJ databases">
        <authorList>
            <person name="Ferrari B."/>
        </authorList>
    </citation>
    <scope>NUCLEOTIDE SEQUENCE</scope>
    <source>
        <strain evidence="9">RRmetagenome_bin12</strain>
    </source>
</reference>
<comment type="cofactor">
    <cofactor evidence="2">
        <name>Mg(2+)</name>
        <dbReference type="ChEBI" id="CHEBI:18420"/>
    </cofactor>
</comment>
<keyword evidence="6" id="KW-0464">Manganese</keyword>
<dbReference type="EMBL" id="QHBU01000250">
    <property type="protein sequence ID" value="PZR78679.1"/>
    <property type="molecule type" value="Genomic_DNA"/>
</dbReference>
<dbReference type="EMBL" id="JAEKNS010000151">
    <property type="protein sequence ID" value="MBJ7596226.1"/>
    <property type="molecule type" value="Genomic_DNA"/>
</dbReference>
<dbReference type="GO" id="GO:0010945">
    <property type="term" value="F:coenzyme A diphosphatase activity"/>
    <property type="evidence" value="ECO:0007669"/>
    <property type="project" value="InterPro"/>
</dbReference>
<evidence type="ECO:0000256" key="3">
    <source>
        <dbReference type="ARBA" id="ARBA00022723"/>
    </source>
</evidence>
<comment type="cofactor">
    <cofactor evidence="1">
        <name>Mn(2+)</name>
        <dbReference type="ChEBI" id="CHEBI:29035"/>
    </cofactor>
</comment>
<feature type="domain" description="Nudix hydrolase" evidence="7">
    <location>
        <begin position="26"/>
        <end position="165"/>
    </location>
</feature>
<dbReference type="Gene3D" id="3.90.79.10">
    <property type="entry name" value="Nucleoside Triphosphate Pyrophosphohydrolase"/>
    <property type="match status" value="1"/>
</dbReference>
<keyword evidence="5" id="KW-0460">Magnesium</keyword>
<dbReference type="Pfam" id="PF00293">
    <property type="entry name" value="NUDIX"/>
    <property type="match status" value="1"/>
</dbReference>
<dbReference type="PANTHER" id="PTHR12992:SF11">
    <property type="entry name" value="MITOCHONDRIAL COENZYME A DIPHOSPHATASE NUDT8"/>
    <property type="match status" value="1"/>
</dbReference>
<dbReference type="InterPro" id="IPR045121">
    <property type="entry name" value="CoAse"/>
</dbReference>
<dbReference type="GO" id="GO:0046872">
    <property type="term" value="F:metal ion binding"/>
    <property type="evidence" value="ECO:0007669"/>
    <property type="project" value="UniProtKB-KW"/>
</dbReference>
<accession>A0A2W5Z069</accession>
<evidence type="ECO:0000313" key="9">
    <source>
        <dbReference type="EMBL" id="PZR78679.1"/>
    </source>
</evidence>
<dbReference type="Proteomes" id="UP000606991">
    <property type="component" value="Unassembled WGS sequence"/>
</dbReference>
<reference evidence="8 11" key="3">
    <citation type="submission" date="2020-10" db="EMBL/GenBank/DDBJ databases">
        <title>Ca. Dormibacterota MAGs.</title>
        <authorList>
            <person name="Montgomery K."/>
        </authorList>
    </citation>
    <scope>NUCLEOTIDE SEQUENCE [LARGE SCALE GENOMIC DNA]</scope>
    <source>
        <strain evidence="8">SC8812_S17_18</strain>
    </source>
</reference>
<evidence type="ECO:0000256" key="2">
    <source>
        <dbReference type="ARBA" id="ARBA00001946"/>
    </source>
</evidence>
<sequence length="192" mass="20990">MGSLEERLRSAVDPLDTFHREAPAESRRVAAVLMLFDTRNNGLPLLFLERTAHLRHHAGQIGFPGGGAEPGDSGAVATALREAGEEAGIPADAVEVIGLLPPLLTATSDNWLTPVVGLQQRDIELRPDPFEVARLFRLELDAIMEAPHTVRTLTHEGRSRRVHFYELDGNLIWGVTAAIVAELISRVQIDPD</sequence>
<dbReference type="PROSITE" id="PS51462">
    <property type="entry name" value="NUDIX"/>
    <property type="match status" value="1"/>
</dbReference>
<protein>
    <submittedName>
        <fullName evidence="8">CoA pyrophosphatase</fullName>
    </submittedName>
    <submittedName>
        <fullName evidence="9">Coenzyme A pyrophosphatase</fullName>
    </submittedName>
</protein>
<gene>
    <name evidence="9" type="ORF">DLM65_12285</name>
    <name evidence="8" type="ORF">JF886_15465</name>
</gene>
<evidence type="ECO:0000313" key="11">
    <source>
        <dbReference type="Proteomes" id="UP000606991"/>
    </source>
</evidence>
<evidence type="ECO:0000313" key="10">
    <source>
        <dbReference type="Proteomes" id="UP000248724"/>
    </source>
</evidence>
<keyword evidence="4" id="KW-0378">Hydrolase</keyword>
<evidence type="ECO:0000256" key="6">
    <source>
        <dbReference type="ARBA" id="ARBA00023211"/>
    </source>
</evidence>
<dbReference type="AlphaFoldDB" id="A0A2W5Z069"/>
<organism evidence="9 10">
    <name type="scientific">Candidatus Aeolococcus gillhamiae</name>
    <dbReference type="NCBI Taxonomy" id="3127015"/>
    <lineage>
        <taxon>Bacteria</taxon>
        <taxon>Bacillati</taxon>
        <taxon>Candidatus Dormiibacterota</taxon>
        <taxon>Candidatus Dormibacteria</taxon>
        <taxon>Candidatus Aeolococcales</taxon>
        <taxon>Candidatus Aeolococcaceae</taxon>
        <taxon>Candidatus Aeolococcus</taxon>
    </lineage>
</organism>
<evidence type="ECO:0000256" key="5">
    <source>
        <dbReference type="ARBA" id="ARBA00022842"/>
    </source>
</evidence>
<evidence type="ECO:0000313" key="8">
    <source>
        <dbReference type="EMBL" id="MBJ7596226.1"/>
    </source>
</evidence>
<dbReference type="SUPFAM" id="SSF55811">
    <property type="entry name" value="Nudix"/>
    <property type="match status" value="1"/>
</dbReference>
<dbReference type="PANTHER" id="PTHR12992">
    <property type="entry name" value="NUDIX HYDROLASE"/>
    <property type="match status" value="1"/>
</dbReference>
<dbReference type="InterPro" id="IPR015797">
    <property type="entry name" value="NUDIX_hydrolase-like_dom_sf"/>
</dbReference>
<evidence type="ECO:0000256" key="1">
    <source>
        <dbReference type="ARBA" id="ARBA00001936"/>
    </source>
</evidence>
<dbReference type="CDD" id="cd03426">
    <property type="entry name" value="NUDIX_CoAse_Nudt7"/>
    <property type="match status" value="1"/>
</dbReference>
<name>A0A2W5Z069_9BACT</name>
<dbReference type="Proteomes" id="UP000248724">
    <property type="component" value="Unassembled WGS sequence"/>
</dbReference>
<accession>A0A934N541</accession>
<dbReference type="InterPro" id="IPR000086">
    <property type="entry name" value="NUDIX_hydrolase_dom"/>
</dbReference>
<evidence type="ECO:0000259" key="7">
    <source>
        <dbReference type="PROSITE" id="PS51462"/>
    </source>
</evidence>
<keyword evidence="3" id="KW-0479">Metal-binding</keyword>